<accession>A0A0A5FXN4</accession>
<feature type="compositionally biased region" description="Basic and acidic residues" evidence="1">
    <location>
        <begin position="51"/>
        <end position="60"/>
    </location>
</feature>
<evidence type="ECO:0000256" key="1">
    <source>
        <dbReference type="SAM" id="MobiDB-lite"/>
    </source>
</evidence>
<evidence type="ECO:0008006" key="4">
    <source>
        <dbReference type="Google" id="ProtNLM"/>
    </source>
</evidence>
<feature type="compositionally biased region" description="Polar residues" evidence="1">
    <location>
        <begin position="63"/>
        <end position="74"/>
    </location>
</feature>
<reference evidence="2 3" key="1">
    <citation type="submission" date="2013-08" db="EMBL/GenBank/DDBJ databases">
        <authorList>
            <person name="Huang J."/>
            <person name="Wang G."/>
        </authorList>
    </citation>
    <scope>NUCLEOTIDE SEQUENCE [LARGE SCALE GENOMIC DNA]</scope>
    <source>
        <strain evidence="2 3">JSM 072002</strain>
    </source>
</reference>
<dbReference type="RefSeq" id="WP_036835319.1">
    <property type="nucleotide sequence ID" value="NZ_AVPG01000021.1"/>
</dbReference>
<gene>
    <name evidence="2" type="ORF">N784_08690</name>
</gene>
<feature type="region of interest" description="Disordered" evidence="1">
    <location>
        <begin position="51"/>
        <end position="74"/>
    </location>
</feature>
<proteinExistence type="predicted"/>
<dbReference type="STRING" id="1385512.N784_08690"/>
<name>A0A0A5FXN4_9BACI</name>
<protein>
    <recommendedName>
        <fullName evidence="4">DUF3892 domain-containing protein</fullName>
    </recommendedName>
</protein>
<evidence type="ECO:0000313" key="2">
    <source>
        <dbReference type="EMBL" id="KGX85576.1"/>
    </source>
</evidence>
<organism evidence="2 3">
    <name type="scientific">Pontibacillus litoralis JSM 072002</name>
    <dbReference type="NCBI Taxonomy" id="1385512"/>
    <lineage>
        <taxon>Bacteria</taxon>
        <taxon>Bacillati</taxon>
        <taxon>Bacillota</taxon>
        <taxon>Bacilli</taxon>
        <taxon>Bacillales</taxon>
        <taxon>Bacillaceae</taxon>
        <taxon>Pontibacillus</taxon>
    </lineage>
</organism>
<comment type="caution">
    <text evidence="2">The sequence shown here is derived from an EMBL/GenBank/DDBJ whole genome shotgun (WGS) entry which is preliminary data.</text>
</comment>
<keyword evidence="3" id="KW-1185">Reference proteome</keyword>
<evidence type="ECO:0000313" key="3">
    <source>
        <dbReference type="Proteomes" id="UP000030401"/>
    </source>
</evidence>
<dbReference type="AlphaFoldDB" id="A0A0A5FXN4"/>
<dbReference type="Pfam" id="PF13031">
    <property type="entry name" value="DUF3892"/>
    <property type="match status" value="1"/>
</dbReference>
<dbReference type="EMBL" id="AVPG01000021">
    <property type="protein sequence ID" value="KGX85576.1"/>
    <property type="molecule type" value="Genomic_DNA"/>
</dbReference>
<dbReference type="InterPro" id="IPR024997">
    <property type="entry name" value="DUF3892"/>
</dbReference>
<dbReference type="OrthoDB" id="1647761at2"/>
<dbReference type="eggNOG" id="ENOG503301W">
    <property type="taxonomic scope" value="Bacteria"/>
</dbReference>
<dbReference type="Proteomes" id="UP000030401">
    <property type="component" value="Unassembled WGS sequence"/>
</dbReference>
<sequence length="74" mass="8043">MANHIVAVRKNGQGSIIKMKLSNGQVVDYKEAQQMARDGQLAHVDLIKGKDGADHLRSEPDGDSSNNLSNLPLF</sequence>